<name>A0A1H7WL29_9BACT</name>
<proteinExistence type="inferred from homology"/>
<evidence type="ECO:0000256" key="4">
    <source>
        <dbReference type="ARBA" id="ARBA00023014"/>
    </source>
</evidence>
<dbReference type="PANTHER" id="PTHR30548">
    <property type="entry name" value="2-HYDROXYGLUTARYL-COA DEHYDRATASE, D-COMPONENT-RELATED"/>
    <property type="match status" value="1"/>
</dbReference>
<dbReference type="RefSeq" id="WP_093882878.1">
    <property type="nucleotide sequence ID" value="NZ_FOBS01000007.1"/>
</dbReference>
<dbReference type="PANTHER" id="PTHR30548:SF5">
    <property type="entry name" value="SUBUNIT OF OXYGEN-SENSITIVE 2-HYDROXYISOCAPROYL-COA DEHYDRATASE"/>
    <property type="match status" value="1"/>
</dbReference>
<dbReference type="AlphaFoldDB" id="A0A1H7WL29"/>
<keyword evidence="6" id="KW-1185">Reference proteome</keyword>
<comment type="similarity">
    <text evidence="1">Belongs to the FldB/FldC dehydratase alpha/beta subunit family.</text>
</comment>
<organism evidence="5 6">
    <name type="scientific">Syntrophus gentianae</name>
    <dbReference type="NCBI Taxonomy" id="43775"/>
    <lineage>
        <taxon>Bacteria</taxon>
        <taxon>Pseudomonadati</taxon>
        <taxon>Thermodesulfobacteriota</taxon>
        <taxon>Syntrophia</taxon>
        <taxon>Syntrophales</taxon>
        <taxon>Syntrophaceae</taxon>
        <taxon>Syntrophus</taxon>
    </lineage>
</organism>
<dbReference type="Gene3D" id="3.40.50.11890">
    <property type="match status" value="1"/>
</dbReference>
<dbReference type="GO" id="GO:0046872">
    <property type="term" value="F:metal ion binding"/>
    <property type="evidence" value="ECO:0007669"/>
    <property type="project" value="UniProtKB-KW"/>
</dbReference>
<dbReference type="STRING" id="43775.SAMN04489760_1073"/>
<dbReference type="GO" id="GO:0051536">
    <property type="term" value="F:iron-sulfur cluster binding"/>
    <property type="evidence" value="ECO:0007669"/>
    <property type="project" value="UniProtKB-KW"/>
</dbReference>
<protein>
    <submittedName>
        <fullName evidence="5">Benzoyl-CoA reductase/2-hydroxyglutaryl-CoA dehydratase subunit, BcrC/BadD/HgdB</fullName>
    </submittedName>
</protein>
<dbReference type="Proteomes" id="UP000198744">
    <property type="component" value="Unassembled WGS sequence"/>
</dbReference>
<keyword evidence="3" id="KW-0408">Iron</keyword>
<keyword evidence="2" id="KW-0479">Metal-binding</keyword>
<dbReference type="Gene3D" id="1.20.1270.370">
    <property type="match status" value="1"/>
</dbReference>
<evidence type="ECO:0000256" key="1">
    <source>
        <dbReference type="ARBA" id="ARBA00005806"/>
    </source>
</evidence>
<evidence type="ECO:0000256" key="2">
    <source>
        <dbReference type="ARBA" id="ARBA00022723"/>
    </source>
</evidence>
<gene>
    <name evidence="5" type="ORF">SAMN04489760_1073</name>
</gene>
<dbReference type="Gene3D" id="3.40.50.11900">
    <property type="match status" value="1"/>
</dbReference>
<dbReference type="InterPro" id="IPR010327">
    <property type="entry name" value="FldB/FldC_alpha/beta"/>
</dbReference>
<evidence type="ECO:0000313" key="5">
    <source>
        <dbReference type="EMBL" id="SEM22064.1"/>
    </source>
</evidence>
<keyword evidence="4" id="KW-0411">Iron-sulfur</keyword>
<evidence type="ECO:0000256" key="3">
    <source>
        <dbReference type="ARBA" id="ARBA00023004"/>
    </source>
</evidence>
<dbReference type="EMBL" id="FOBS01000007">
    <property type="protein sequence ID" value="SEM22064.1"/>
    <property type="molecule type" value="Genomic_DNA"/>
</dbReference>
<reference evidence="5 6" key="1">
    <citation type="submission" date="2016-10" db="EMBL/GenBank/DDBJ databases">
        <authorList>
            <person name="de Groot N.N."/>
        </authorList>
    </citation>
    <scope>NUCLEOTIDE SEQUENCE [LARGE SCALE GENOMIC DNA]</scope>
    <source>
        <strain evidence="5 6">DSM 8423</strain>
    </source>
</reference>
<dbReference type="Pfam" id="PF06050">
    <property type="entry name" value="HGD-D"/>
    <property type="match status" value="1"/>
</dbReference>
<dbReference type="OrthoDB" id="9810278at2"/>
<evidence type="ECO:0000313" key="6">
    <source>
        <dbReference type="Proteomes" id="UP000198744"/>
    </source>
</evidence>
<accession>A0A1H7WL29</accession>
<sequence>MSDTKNNIMAEVERQYENYGIRAKELCAGGKKAIGYICSFVPLEFITAAGCIPFRIRGDIHEPITKGDSLLETIVCPFIRSCFDLCVKDRYDFLSGIVIPHGCDSMVRSYSVWSYSLNFPYFHFVNTPSVVKESSHEYFKEELQSYRKSLEDFTGKPISDADLQEAIRLHNENRTKTRALYEFKKADPPLISAAELQKVLAVGASLPVEEANSLFDEVLAELGRRTEAPVKKGPRILLDGPCVDHLAISGIVEENGGNVVIDTTCMGTRDLWPLADEEGDPVASLARRYLDKLNCPKTYRENTAGTFAGDAEDRFGDIGARAKEFAANGAILYLYKYCDPFGFEVPARKAYYESLNIPLLCLEDTYSAGTIGQLKTRIQAFLEMIG</sequence>